<dbReference type="EMBL" id="CP058554">
    <property type="protein sequence ID" value="QMV74140.1"/>
    <property type="molecule type" value="Genomic_DNA"/>
</dbReference>
<dbReference type="KEGG" id="cpis:HS961_15550"/>
<reference evidence="1 2" key="1">
    <citation type="journal article" date="2020" name="G3 (Bethesda)">
        <title>CeMbio - The Caenorhabditis elegans Microbiome Resource.</title>
        <authorList>
            <person name="Dirksen P."/>
            <person name="Assie A."/>
            <person name="Zimmermann J."/>
            <person name="Zhang F."/>
            <person name="Tietje A.M."/>
            <person name="Marsh S.A."/>
            <person name="Felix M.A."/>
            <person name="Shapira M."/>
            <person name="Kaleta C."/>
            <person name="Schulenburg H."/>
            <person name="Samuel B."/>
        </authorList>
    </citation>
    <scope>NUCLEOTIDE SEQUENCE [LARGE SCALE GENOMIC DNA]</scope>
    <source>
        <strain evidence="1 2">BIGb0172</strain>
    </source>
</reference>
<sequence>MLDFAGNIERHGPIDQIQVKSKRKSGEKAVSVAPVKECPQCHELVHTSVRICPGCEHEFPESTMPAHGTEAADMDPVAVLAKPRTVEVEAIRYSPHTKQERTSLRVEYLSKGQTYTQWVPIEDPRSYVRKHAVQWFWDHGRHQCPDTVADALNFLEREGNVPVPHSIQVVRDGAYWKVDKYFGLSHRKGVATVEREASLSNLLRAWG</sequence>
<organism evidence="1 2">
    <name type="scientific">Comamonas piscis</name>
    <dbReference type="NCBI Taxonomy" id="1562974"/>
    <lineage>
        <taxon>Bacteria</taxon>
        <taxon>Pseudomonadati</taxon>
        <taxon>Pseudomonadota</taxon>
        <taxon>Betaproteobacteria</taxon>
        <taxon>Burkholderiales</taxon>
        <taxon>Comamonadaceae</taxon>
        <taxon>Comamonas</taxon>
    </lineage>
</organism>
<keyword evidence="2" id="KW-1185">Reference proteome</keyword>
<evidence type="ECO:0000313" key="1">
    <source>
        <dbReference type="EMBL" id="QMV74140.1"/>
    </source>
</evidence>
<name>A0A7G5EJG5_9BURK</name>
<evidence type="ECO:0000313" key="2">
    <source>
        <dbReference type="Proteomes" id="UP000515240"/>
    </source>
</evidence>
<proteinExistence type="predicted"/>
<dbReference type="AlphaFoldDB" id="A0A7G5EJG5"/>
<dbReference type="Proteomes" id="UP000515240">
    <property type="component" value="Chromosome"/>
</dbReference>
<dbReference type="RefSeq" id="WP_182323500.1">
    <property type="nucleotide sequence ID" value="NZ_CP058554.1"/>
</dbReference>
<accession>A0A7G5EJG5</accession>
<protein>
    <submittedName>
        <fullName evidence="1">Uncharacterized protein</fullName>
    </submittedName>
</protein>
<gene>
    <name evidence="1" type="ORF">HS961_15550</name>
</gene>